<organism evidence="2 3">
    <name type="scientific">Protea cynaroides</name>
    <dbReference type="NCBI Taxonomy" id="273540"/>
    <lineage>
        <taxon>Eukaryota</taxon>
        <taxon>Viridiplantae</taxon>
        <taxon>Streptophyta</taxon>
        <taxon>Embryophyta</taxon>
        <taxon>Tracheophyta</taxon>
        <taxon>Spermatophyta</taxon>
        <taxon>Magnoliopsida</taxon>
        <taxon>Proteales</taxon>
        <taxon>Proteaceae</taxon>
        <taxon>Protea</taxon>
    </lineage>
</organism>
<proteinExistence type="predicted"/>
<dbReference type="EMBL" id="JAMYWD010000008">
    <property type="protein sequence ID" value="KAJ4962229.1"/>
    <property type="molecule type" value="Genomic_DNA"/>
</dbReference>
<feature type="region of interest" description="Disordered" evidence="1">
    <location>
        <begin position="105"/>
        <end position="125"/>
    </location>
</feature>
<evidence type="ECO:0000256" key="1">
    <source>
        <dbReference type="SAM" id="MobiDB-lite"/>
    </source>
</evidence>
<evidence type="ECO:0000313" key="2">
    <source>
        <dbReference type="EMBL" id="KAJ4962229.1"/>
    </source>
</evidence>
<accession>A0A9Q0HEK9</accession>
<keyword evidence="3" id="KW-1185">Reference proteome</keyword>
<feature type="compositionally biased region" description="Basic and acidic residues" evidence="1">
    <location>
        <begin position="115"/>
        <end position="125"/>
    </location>
</feature>
<evidence type="ECO:0000313" key="3">
    <source>
        <dbReference type="Proteomes" id="UP001141806"/>
    </source>
</evidence>
<protein>
    <submittedName>
        <fullName evidence="2">Uncharacterized protein</fullName>
    </submittedName>
</protein>
<dbReference type="Proteomes" id="UP001141806">
    <property type="component" value="Unassembled WGS sequence"/>
</dbReference>
<comment type="caution">
    <text evidence="2">The sequence shown here is derived from an EMBL/GenBank/DDBJ whole genome shotgun (WGS) entry which is preliminary data.</text>
</comment>
<gene>
    <name evidence="2" type="ORF">NE237_022168</name>
</gene>
<feature type="region of interest" description="Disordered" evidence="1">
    <location>
        <begin position="1"/>
        <end position="24"/>
    </location>
</feature>
<dbReference type="AlphaFoldDB" id="A0A9Q0HEK9"/>
<sequence length="125" mass="14071">MFTAKPCRGSGDYDDELEPEPEPEVESLTLWDLLNGGGICGRGSKSTVSLLFLCARPWGSTTSMAEVMKDGLQRKTDKRAVRQEFKDACLERGLLALGEKDYDLEDLDLDDPDYQDPKEEQIRRP</sequence>
<feature type="compositionally biased region" description="Acidic residues" evidence="1">
    <location>
        <begin position="12"/>
        <end position="24"/>
    </location>
</feature>
<name>A0A9Q0HEK9_9MAGN</name>
<reference evidence="2" key="1">
    <citation type="journal article" date="2023" name="Plant J.">
        <title>The genome of the king protea, Protea cynaroides.</title>
        <authorList>
            <person name="Chang J."/>
            <person name="Duong T.A."/>
            <person name="Schoeman C."/>
            <person name="Ma X."/>
            <person name="Roodt D."/>
            <person name="Barker N."/>
            <person name="Li Z."/>
            <person name="Van de Peer Y."/>
            <person name="Mizrachi E."/>
        </authorList>
    </citation>
    <scope>NUCLEOTIDE SEQUENCE</scope>
    <source>
        <tissue evidence="2">Young leaves</tissue>
    </source>
</reference>
<feature type="compositionally biased region" description="Acidic residues" evidence="1">
    <location>
        <begin position="105"/>
        <end position="114"/>
    </location>
</feature>